<sequence length="318" mass="36881">MKKAPYHRRELDNISAYSHLDEGYKLHNQGLQLTGGLLSLRQWELNFGEISIRRQHITQGFTAESQFHPQYTQFLFSAKSSQQDWNFCGQAIESNCLLALPHGMHQFTSSAGFEDFEILIHKPYLAELQAKLHDSIDLVELEHLLCMPLLSEQASGFHQELMHLFVRYQALPPEQSIHSLRHCAFELVIRILRTCLNHKPKQIKLKSRYRLVRNALGFFDQHQGLEGRISSDDLVDGVYTSPRTLNRAFKEVFYQAPYQFFLITRLNAAHLALSQHPQMTVADIAFEYGFSSSSEFIQHYQKFYGVTPHQQRLNQTSK</sequence>
<keyword evidence="6" id="KW-1185">Reference proteome</keyword>
<dbReference type="RefSeq" id="WP_095505330.1">
    <property type="nucleotide sequence ID" value="NZ_BSNC01000004.1"/>
</dbReference>
<dbReference type="InterPro" id="IPR018060">
    <property type="entry name" value="HTH_AraC"/>
</dbReference>
<feature type="domain" description="HTH araC/xylS-type" evidence="4">
    <location>
        <begin position="213"/>
        <end position="314"/>
    </location>
</feature>
<dbReference type="InterPro" id="IPR009057">
    <property type="entry name" value="Homeodomain-like_sf"/>
</dbReference>
<dbReference type="PANTHER" id="PTHR43280:SF2">
    <property type="entry name" value="HTH-TYPE TRANSCRIPTIONAL REGULATOR EXSA"/>
    <property type="match status" value="1"/>
</dbReference>
<evidence type="ECO:0000313" key="6">
    <source>
        <dbReference type="Proteomes" id="UP001161422"/>
    </source>
</evidence>
<comment type="caution">
    <text evidence="5">The sequence shown here is derived from an EMBL/GenBank/DDBJ whole genome shotgun (WGS) entry which is preliminary data.</text>
</comment>
<name>A0AA37RWU0_9GAMM</name>
<dbReference type="PROSITE" id="PS01124">
    <property type="entry name" value="HTH_ARAC_FAMILY_2"/>
    <property type="match status" value="1"/>
</dbReference>
<dbReference type="PANTHER" id="PTHR43280">
    <property type="entry name" value="ARAC-FAMILY TRANSCRIPTIONAL REGULATOR"/>
    <property type="match status" value="1"/>
</dbReference>
<keyword evidence="2" id="KW-0238">DNA-binding</keyword>
<organism evidence="5 6">
    <name type="scientific">Paraferrimonas sedimenticola</name>
    <dbReference type="NCBI Taxonomy" id="375674"/>
    <lineage>
        <taxon>Bacteria</taxon>
        <taxon>Pseudomonadati</taxon>
        <taxon>Pseudomonadota</taxon>
        <taxon>Gammaproteobacteria</taxon>
        <taxon>Alteromonadales</taxon>
        <taxon>Ferrimonadaceae</taxon>
        <taxon>Paraferrimonas</taxon>
    </lineage>
</organism>
<dbReference type="GO" id="GO:0003700">
    <property type="term" value="F:DNA-binding transcription factor activity"/>
    <property type="evidence" value="ECO:0007669"/>
    <property type="project" value="InterPro"/>
</dbReference>
<evidence type="ECO:0000256" key="3">
    <source>
        <dbReference type="ARBA" id="ARBA00023163"/>
    </source>
</evidence>
<accession>A0AA37RWU0</accession>
<dbReference type="EMBL" id="BSNC01000004">
    <property type="protein sequence ID" value="GLP96227.1"/>
    <property type="molecule type" value="Genomic_DNA"/>
</dbReference>
<dbReference type="SMART" id="SM00342">
    <property type="entry name" value="HTH_ARAC"/>
    <property type="match status" value="1"/>
</dbReference>
<evidence type="ECO:0000259" key="4">
    <source>
        <dbReference type="PROSITE" id="PS01124"/>
    </source>
</evidence>
<dbReference type="GO" id="GO:0043565">
    <property type="term" value="F:sequence-specific DNA binding"/>
    <property type="evidence" value="ECO:0007669"/>
    <property type="project" value="InterPro"/>
</dbReference>
<reference evidence="5" key="1">
    <citation type="journal article" date="2014" name="Int. J. Syst. Evol. Microbiol.">
        <title>Complete genome sequence of Corynebacterium casei LMG S-19264T (=DSM 44701T), isolated from a smear-ripened cheese.</title>
        <authorList>
            <consortium name="US DOE Joint Genome Institute (JGI-PGF)"/>
            <person name="Walter F."/>
            <person name="Albersmeier A."/>
            <person name="Kalinowski J."/>
            <person name="Ruckert C."/>
        </authorList>
    </citation>
    <scope>NUCLEOTIDE SEQUENCE</scope>
    <source>
        <strain evidence="5">NBRC 101628</strain>
    </source>
</reference>
<evidence type="ECO:0000256" key="1">
    <source>
        <dbReference type="ARBA" id="ARBA00023015"/>
    </source>
</evidence>
<dbReference type="SUPFAM" id="SSF46689">
    <property type="entry name" value="Homeodomain-like"/>
    <property type="match status" value="1"/>
</dbReference>
<dbReference type="Gene3D" id="1.10.10.60">
    <property type="entry name" value="Homeodomain-like"/>
    <property type="match status" value="1"/>
</dbReference>
<evidence type="ECO:0000256" key="2">
    <source>
        <dbReference type="ARBA" id="ARBA00023125"/>
    </source>
</evidence>
<dbReference type="AlphaFoldDB" id="A0AA37RWU0"/>
<dbReference type="PROSITE" id="PS00041">
    <property type="entry name" value="HTH_ARAC_FAMILY_1"/>
    <property type="match status" value="1"/>
</dbReference>
<dbReference type="InterPro" id="IPR018062">
    <property type="entry name" value="HTH_AraC-typ_CS"/>
</dbReference>
<reference evidence="5" key="2">
    <citation type="submission" date="2023-01" db="EMBL/GenBank/DDBJ databases">
        <title>Draft genome sequence of Paraferrimonas sedimenticola strain NBRC 101628.</title>
        <authorList>
            <person name="Sun Q."/>
            <person name="Mori K."/>
        </authorList>
    </citation>
    <scope>NUCLEOTIDE SEQUENCE</scope>
    <source>
        <strain evidence="5">NBRC 101628</strain>
    </source>
</reference>
<protein>
    <recommendedName>
        <fullName evidence="4">HTH araC/xylS-type domain-containing protein</fullName>
    </recommendedName>
</protein>
<proteinExistence type="predicted"/>
<keyword evidence="1" id="KW-0805">Transcription regulation</keyword>
<dbReference type="Pfam" id="PF12833">
    <property type="entry name" value="HTH_18"/>
    <property type="match status" value="1"/>
</dbReference>
<gene>
    <name evidence="5" type="ORF">GCM10007895_15330</name>
</gene>
<dbReference type="InterPro" id="IPR020449">
    <property type="entry name" value="Tscrpt_reg_AraC-type_HTH"/>
</dbReference>
<evidence type="ECO:0000313" key="5">
    <source>
        <dbReference type="EMBL" id="GLP96227.1"/>
    </source>
</evidence>
<dbReference type="PRINTS" id="PR00032">
    <property type="entry name" value="HTHARAC"/>
</dbReference>
<keyword evidence="3" id="KW-0804">Transcription</keyword>
<dbReference type="Proteomes" id="UP001161422">
    <property type="component" value="Unassembled WGS sequence"/>
</dbReference>